<name>X0YVK8_9ZZZZ</name>
<evidence type="ECO:0000313" key="1">
    <source>
        <dbReference type="EMBL" id="GAG40646.1"/>
    </source>
</evidence>
<organism evidence="1">
    <name type="scientific">marine sediment metagenome</name>
    <dbReference type="NCBI Taxonomy" id="412755"/>
    <lineage>
        <taxon>unclassified sequences</taxon>
        <taxon>metagenomes</taxon>
        <taxon>ecological metagenomes</taxon>
    </lineage>
</organism>
<protein>
    <submittedName>
        <fullName evidence="1">Uncharacterized protein</fullName>
    </submittedName>
</protein>
<comment type="caution">
    <text evidence="1">The sequence shown here is derived from an EMBL/GenBank/DDBJ whole genome shotgun (WGS) entry which is preliminary data.</text>
</comment>
<gene>
    <name evidence="1" type="ORF">S01H1_64127</name>
</gene>
<accession>X0YVK8</accession>
<sequence length="74" mass="7921">MPAKHTWNACESCGSLGPHVKCATCGGDTCHCELIHTERGSLCPWCATIVTNWKLLSPLVKEALKAATCVRALP</sequence>
<proteinExistence type="predicted"/>
<reference evidence="1" key="1">
    <citation type="journal article" date="2014" name="Front. Microbiol.">
        <title>High frequency of phylogenetically diverse reductive dehalogenase-homologous genes in deep subseafloor sedimentary metagenomes.</title>
        <authorList>
            <person name="Kawai M."/>
            <person name="Futagami T."/>
            <person name="Toyoda A."/>
            <person name="Takaki Y."/>
            <person name="Nishi S."/>
            <person name="Hori S."/>
            <person name="Arai W."/>
            <person name="Tsubouchi T."/>
            <person name="Morono Y."/>
            <person name="Uchiyama I."/>
            <person name="Ito T."/>
            <person name="Fujiyama A."/>
            <person name="Inagaki F."/>
            <person name="Takami H."/>
        </authorList>
    </citation>
    <scope>NUCLEOTIDE SEQUENCE</scope>
    <source>
        <strain evidence="1">Expedition CK06-06</strain>
    </source>
</reference>
<dbReference type="EMBL" id="BARS01042253">
    <property type="protein sequence ID" value="GAG40646.1"/>
    <property type="molecule type" value="Genomic_DNA"/>
</dbReference>
<dbReference type="AlphaFoldDB" id="X0YVK8"/>